<name>A0ABT7DSP9_9NEIS</name>
<dbReference type="InterPro" id="IPR024084">
    <property type="entry name" value="IsoPropMal-DH-like_dom"/>
</dbReference>
<dbReference type="InterPro" id="IPR001453">
    <property type="entry name" value="MoaB/Mog_dom"/>
</dbReference>
<dbReference type="PANTHER" id="PTHR11835:SF34">
    <property type="entry name" value="ISOCITRATE DEHYDROGENASE [NAD] SUBUNIT ALPHA, MITOCHONDRIAL"/>
    <property type="match status" value="1"/>
</dbReference>
<dbReference type="PANTHER" id="PTHR11835">
    <property type="entry name" value="DECARBOXYLATING DEHYDROGENASES-ISOCITRATE, ISOPROPYLMALATE, TARTRATE"/>
    <property type="match status" value="1"/>
</dbReference>
<dbReference type="Gene3D" id="3.40.718.10">
    <property type="entry name" value="Isopropylmalate Dehydrogenase"/>
    <property type="match status" value="1"/>
</dbReference>
<feature type="domain" description="Isopropylmalate dehydrogenase-like" evidence="4">
    <location>
        <begin position="4"/>
        <end position="358"/>
    </location>
</feature>
<dbReference type="SUPFAM" id="SSF53659">
    <property type="entry name" value="Isocitrate/Isopropylmalate dehydrogenase-like"/>
    <property type="match status" value="1"/>
</dbReference>
<dbReference type="RefSeq" id="WP_284099385.1">
    <property type="nucleotide sequence ID" value="NZ_JARRAF010000003.1"/>
</dbReference>
<keyword evidence="2" id="KW-0560">Oxidoreductase</keyword>
<evidence type="ECO:0000259" key="4">
    <source>
        <dbReference type="SMART" id="SM01329"/>
    </source>
</evidence>
<dbReference type="SMART" id="SM00852">
    <property type="entry name" value="MoCF_biosynth"/>
    <property type="match status" value="1"/>
</dbReference>
<evidence type="ECO:0000256" key="1">
    <source>
        <dbReference type="ARBA" id="ARBA00007769"/>
    </source>
</evidence>
<dbReference type="EMBL" id="JARRAF010000003">
    <property type="protein sequence ID" value="MDK2123096.1"/>
    <property type="molecule type" value="Genomic_DNA"/>
</dbReference>
<comment type="similarity">
    <text evidence="1">Belongs to the isocitrate and isopropylmalate dehydrogenases family.</text>
</comment>
<dbReference type="Pfam" id="PF00994">
    <property type="entry name" value="MoCF_biosynth"/>
    <property type="match status" value="1"/>
</dbReference>
<evidence type="ECO:0000313" key="6">
    <source>
        <dbReference type="Proteomes" id="UP001172778"/>
    </source>
</evidence>
<evidence type="ECO:0000256" key="2">
    <source>
        <dbReference type="ARBA" id="ARBA00023002"/>
    </source>
</evidence>
<reference evidence="5" key="1">
    <citation type="submission" date="2023-03" db="EMBL/GenBank/DDBJ databases">
        <title>Chitinimonas shenzhenensis gen. nov., sp. nov., a novel member of family Burkholderiaceae isolated from activated sludge collected in Shen Zhen, China.</title>
        <authorList>
            <person name="Wang X."/>
        </authorList>
    </citation>
    <scope>NUCLEOTIDE SEQUENCE</scope>
    <source>
        <strain evidence="5">DQS-5</strain>
    </source>
</reference>
<dbReference type="SUPFAM" id="SSF53218">
    <property type="entry name" value="Molybdenum cofactor biosynthesis proteins"/>
    <property type="match status" value="1"/>
</dbReference>
<organism evidence="5 6">
    <name type="scientific">Parachitinimonas caeni</name>
    <dbReference type="NCBI Taxonomy" id="3031301"/>
    <lineage>
        <taxon>Bacteria</taxon>
        <taxon>Pseudomonadati</taxon>
        <taxon>Pseudomonadota</taxon>
        <taxon>Betaproteobacteria</taxon>
        <taxon>Neisseriales</taxon>
        <taxon>Chitinibacteraceae</taxon>
        <taxon>Parachitinimonas</taxon>
    </lineage>
</organism>
<dbReference type="SMART" id="SM01329">
    <property type="entry name" value="Iso_dh"/>
    <property type="match status" value="1"/>
</dbReference>
<accession>A0ABT7DSP9</accession>
<keyword evidence="6" id="KW-1185">Reference proteome</keyword>
<dbReference type="Proteomes" id="UP001172778">
    <property type="component" value="Unassembled WGS sequence"/>
</dbReference>
<gene>
    <name evidence="5" type="ORF">PZA18_03400</name>
</gene>
<evidence type="ECO:0000259" key="3">
    <source>
        <dbReference type="SMART" id="SM00852"/>
    </source>
</evidence>
<protein>
    <submittedName>
        <fullName evidence="5">Isocitrate/isopropylmalate family dehydrogenase</fullName>
    </submittedName>
</protein>
<comment type="caution">
    <text evidence="5">The sequence shown here is derived from an EMBL/GenBank/DDBJ whole genome shotgun (WGS) entry which is preliminary data.</text>
</comment>
<evidence type="ECO:0000313" key="5">
    <source>
        <dbReference type="EMBL" id="MDK2123096.1"/>
    </source>
</evidence>
<feature type="domain" description="MoaB/Mog" evidence="3">
    <location>
        <begin position="372"/>
        <end position="538"/>
    </location>
</feature>
<dbReference type="CDD" id="cd00885">
    <property type="entry name" value="cinA"/>
    <property type="match status" value="1"/>
</dbReference>
<sequence length="729" mass="78737">MMKKFLVLPGDGIGREVCEAALPVLDLLNLPIQCEFGEIGWDFWCQEGNAIPAATWHQIDMADAVLLGAISSKGKQAAEAELVPTLQGRGLRYTSPVLQLRQRLELFANVRPVWRLAGQGMPFRCAIIRENTEGLYAGFDRQGVPESLSDWLTHPNLARSGLDQAAISVRLQTRFGLERLFRYAFDYAGANGYSRVTLADKPNVLRESGQFATDIFLGIAAHYAGIEAEICNVDAVALDLVRQPQRFGVIVAENLLGDILSDLAAGVMGGLGLAPSANIGHGRAYFEPVHGSAPDIAGSGRANPAAMFLTIGMALRHMGFAAAADRIDGAVLQVVRQGRCLTPDLGGASTTQDMASAILQAVTRPRHALRASIVCVGEELLVGRVLNSNAAEIGRRLSEAGYVVTSQHTCPDRLPAIQQALADGLGQSDLVVVNGGLGPTPDDLTRHAVAAVLQRSLEFDATTMANIETRMTGYGLKMDPSNRVQALFPQGSRILANPNGTAAGFELDWQACRLLVLPGPPRECLPMLDRVLAAAPKHPAAPSYCWTLLGVVESDIAAIVGRILAEYGAAVDVSYLWRYPYVDVRLSVFDERAAPCVIELERRFAAHLVSRDGVSAMTQLLPLLAGRRWLIDDGITQQAFTNRLPASNDTSALDVVRMKALANRPLAAPWEGVLSMSCQVQIGARQGKYRLDVPHRGPEVLEYACEFLAWSILRNLDAFLVSLKSEPCL</sequence>
<dbReference type="InterPro" id="IPR036425">
    <property type="entry name" value="MoaB/Mog-like_dom_sf"/>
</dbReference>
<dbReference type="Pfam" id="PF00180">
    <property type="entry name" value="Iso_dh"/>
    <property type="match status" value="1"/>
</dbReference>
<dbReference type="Gene3D" id="3.40.980.10">
    <property type="entry name" value="MoaB/Mog-like domain"/>
    <property type="match status" value="1"/>
</dbReference>
<proteinExistence type="inferred from homology"/>